<organism evidence="2 3">
    <name type="scientific">Larkinella humicola</name>
    <dbReference type="NCBI Taxonomy" id="2607654"/>
    <lineage>
        <taxon>Bacteria</taxon>
        <taxon>Pseudomonadati</taxon>
        <taxon>Bacteroidota</taxon>
        <taxon>Cytophagia</taxon>
        <taxon>Cytophagales</taxon>
        <taxon>Spirosomataceae</taxon>
        <taxon>Larkinella</taxon>
    </lineage>
</organism>
<sequence length="70" mass="7729">MTPKMNIEKRSFLSWCLHILLILISGSLALGSAYMAYKLTSESSITVGFAGIGFYVMYYLGGTFLPVRAK</sequence>
<name>A0A5N1JKE0_9BACT</name>
<accession>A0A5N1JKE0</accession>
<evidence type="ECO:0000313" key="2">
    <source>
        <dbReference type="EMBL" id="KAA9356925.1"/>
    </source>
</evidence>
<keyword evidence="1" id="KW-0812">Transmembrane</keyword>
<keyword evidence="3" id="KW-1185">Reference proteome</keyword>
<evidence type="ECO:0000313" key="3">
    <source>
        <dbReference type="Proteomes" id="UP000326344"/>
    </source>
</evidence>
<proteinExistence type="predicted"/>
<evidence type="ECO:0000256" key="1">
    <source>
        <dbReference type="SAM" id="Phobius"/>
    </source>
</evidence>
<feature type="transmembrane region" description="Helical" evidence="1">
    <location>
        <begin position="45"/>
        <end position="67"/>
    </location>
</feature>
<dbReference type="EMBL" id="VTWS01000001">
    <property type="protein sequence ID" value="KAA9356925.1"/>
    <property type="molecule type" value="Genomic_DNA"/>
</dbReference>
<gene>
    <name evidence="2" type="ORF">F0P93_04085</name>
</gene>
<keyword evidence="1" id="KW-1133">Transmembrane helix</keyword>
<keyword evidence="1" id="KW-0472">Membrane</keyword>
<protein>
    <submittedName>
        <fullName evidence="2">Uncharacterized protein</fullName>
    </submittedName>
</protein>
<dbReference type="AlphaFoldDB" id="A0A5N1JKE0"/>
<reference evidence="2 3" key="1">
    <citation type="submission" date="2019-09" db="EMBL/GenBank/DDBJ databases">
        <title>Genome Sequence of Larkinella sp MA1.</title>
        <authorList>
            <person name="Srinivasan S."/>
        </authorList>
    </citation>
    <scope>NUCLEOTIDE SEQUENCE [LARGE SCALE GENOMIC DNA]</scope>
    <source>
        <strain evidence="2 3">MA1</strain>
    </source>
</reference>
<dbReference type="Proteomes" id="UP000326344">
    <property type="component" value="Unassembled WGS sequence"/>
</dbReference>
<comment type="caution">
    <text evidence="2">The sequence shown here is derived from an EMBL/GenBank/DDBJ whole genome shotgun (WGS) entry which is preliminary data.</text>
</comment>